<dbReference type="InterPro" id="IPR020904">
    <property type="entry name" value="Sc_DH/Rdtase_CS"/>
</dbReference>
<dbReference type="PRINTS" id="PR00080">
    <property type="entry name" value="SDRFAMILY"/>
</dbReference>
<evidence type="ECO:0000256" key="1">
    <source>
        <dbReference type="ARBA" id="ARBA00006484"/>
    </source>
</evidence>
<dbReference type="PRINTS" id="PR00081">
    <property type="entry name" value="GDHRDH"/>
</dbReference>
<dbReference type="PROSITE" id="PS00061">
    <property type="entry name" value="ADH_SHORT"/>
    <property type="match status" value="1"/>
</dbReference>
<accession>A0A848L0G2</accession>
<dbReference type="InterPro" id="IPR002347">
    <property type="entry name" value="SDR_fam"/>
</dbReference>
<dbReference type="CDD" id="cd05233">
    <property type="entry name" value="SDR_c"/>
    <property type="match status" value="1"/>
</dbReference>
<sequence length="596" mass="64295">MTSQGRTMADWRRRTVSNGSIDLAVFELGDESNPTVVLVHGWPDTHHLWTHVAPAIAAAGYHVAAYDTRGYGETSAPDGDAPYRLADVATDLFAVADAVSPDAPVHVVAHDWGSVQTWEAVTTPGAEKRIKSFVSVSGPNLDYLSEWARKNLARPTPANLAKAFSQLGSSAYTGFFQAPVLPNLFWRAAGRPGLWREFLHRIEGTPKDNVVLGDTFTADTISGLRYYRANIRQKLADPEPRPTKVPVLEIVNERDVALRPTIYDYTHTHAENLWRRNSSTGHWLPYTNPDYLVATALDFIDSLEGRSGNRPATLDRARVLSTPGKLTGKLAVITGAGSGIGRETAYALAERGCEIVIADLDFDSAEATAINCKALGAQAHSYDLDVSDVAAFNAFAATVAAKHGVADIVVNNAGVGLGGSALAATDEQLDRVLAINLRGVMTGCRAFGRQMVERGIGGNIINIASAAAFTPQKGLGIYAASKAGVLLFSESLRAELAEHRIGVTAICPGIVNTNIVSNTPLAGFDDDAVEQEHRDRLDSFYQRRNFGPEKVARDIVAALEANKAVAPVTPEAKLGYRVYRFTPWLARLMARGDILR</sequence>
<evidence type="ECO:0000256" key="2">
    <source>
        <dbReference type="ARBA" id="ARBA00023002"/>
    </source>
</evidence>
<dbReference type="FunFam" id="3.40.50.720:FF:000084">
    <property type="entry name" value="Short-chain dehydrogenase reductase"/>
    <property type="match status" value="1"/>
</dbReference>
<keyword evidence="5" id="KW-1185">Reference proteome</keyword>
<organism evidence="4 5">
    <name type="scientific">Gordonia asplenii</name>
    <dbReference type="NCBI Taxonomy" id="2725283"/>
    <lineage>
        <taxon>Bacteria</taxon>
        <taxon>Bacillati</taxon>
        <taxon>Actinomycetota</taxon>
        <taxon>Actinomycetes</taxon>
        <taxon>Mycobacteriales</taxon>
        <taxon>Gordoniaceae</taxon>
        <taxon>Gordonia</taxon>
    </lineage>
</organism>
<evidence type="ECO:0000259" key="3">
    <source>
        <dbReference type="Pfam" id="PF00561"/>
    </source>
</evidence>
<keyword evidence="2" id="KW-0560">Oxidoreductase</keyword>
<dbReference type="Pfam" id="PF00561">
    <property type="entry name" value="Abhydrolase_1"/>
    <property type="match status" value="1"/>
</dbReference>
<proteinExistence type="inferred from homology"/>
<comment type="similarity">
    <text evidence="1">Belongs to the short-chain dehydrogenases/reductases (SDR) family.</text>
</comment>
<dbReference type="SUPFAM" id="SSF51735">
    <property type="entry name" value="NAD(P)-binding Rossmann-fold domains"/>
    <property type="match status" value="1"/>
</dbReference>
<dbReference type="InterPro" id="IPR000073">
    <property type="entry name" value="AB_hydrolase_1"/>
</dbReference>
<dbReference type="Gene3D" id="3.40.50.1820">
    <property type="entry name" value="alpha/beta hydrolase"/>
    <property type="match status" value="1"/>
</dbReference>
<dbReference type="EMBL" id="JABBNB010000014">
    <property type="protein sequence ID" value="NMO02555.1"/>
    <property type="molecule type" value="Genomic_DNA"/>
</dbReference>
<dbReference type="SUPFAM" id="SSF53474">
    <property type="entry name" value="alpha/beta-Hydrolases"/>
    <property type="match status" value="1"/>
</dbReference>
<dbReference type="GO" id="GO:0016491">
    <property type="term" value="F:oxidoreductase activity"/>
    <property type="evidence" value="ECO:0007669"/>
    <property type="project" value="UniProtKB-KW"/>
</dbReference>
<protein>
    <submittedName>
        <fullName evidence="4">SDR family oxidoreductase</fullName>
    </submittedName>
</protein>
<gene>
    <name evidence="4" type="ORF">HH308_15175</name>
</gene>
<dbReference type="Pfam" id="PF00106">
    <property type="entry name" value="adh_short"/>
    <property type="match status" value="1"/>
</dbReference>
<reference evidence="4 5" key="1">
    <citation type="submission" date="2020-04" db="EMBL/GenBank/DDBJ databases">
        <title>Gordonia sp. nov. TBRC 11910.</title>
        <authorList>
            <person name="Suriyachadkun C."/>
        </authorList>
    </citation>
    <scope>NUCLEOTIDE SEQUENCE [LARGE SCALE GENOMIC DNA]</scope>
    <source>
        <strain evidence="4 5">TBRC 11910</strain>
    </source>
</reference>
<name>A0A848L0G2_9ACTN</name>
<dbReference type="Gene3D" id="3.40.50.720">
    <property type="entry name" value="NAD(P)-binding Rossmann-like Domain"/>
    <property type="match status" value="1"/>
</dbReference>
<evidence type="ECO:0000313" key="4">
    <source>
        <dbReference type="EMBL" id="NMO02555.1"/>
    </source>
</evidence>
<dbReference type="PANTHER" id="PTHR43391:SF12">
    <property type="entry name" value="OXIDOREDUCTASE EPHD-RELATED"/>
    <property type="match status" value="1"/>
</dbReference>
<dbReference type="NCBIfam" id="NF004514">
    <property type="entry name" value="PRK05855.1"/>
    <property type="match status" value="1"/>
</dbReference>
<dbReference type="Proteomes" id="UP000550729">
    <property type="component" value="Unassembled WGS sequence"/>
</dbReference>
<dbReference type="InterPro" id="IPR029058">
    <property type="entry name" value="AB_hydrolase_fold"/>
</dbReference>
<dbReference type="AlphaFoldDB" id="A0A848L0G2"/>
<feature type="domain" description="AB hydrolase-1" evidence="3">
    <location>
        <begin position="34"/>
        <end position="149"/>
    </location>
</feature>
<dbReference type="InterPro" id="IPR036291">
    <property type="entry name" value="NAD(P)-bd_dom_sf"/>
</dbReference>
<evidence type="ECO:0000313" key="5">
    <source>
        <dbReference type="Proteomes" id="UP000550729"/>
    </source>
</evidence>
<dbReference type="PANTHER" id="PTHR43391">
    <property type="entry name" value="RETINOL DEHYDROGENASE-RELATED"/>
    <property type="match status" value="1"/>
</dbReference>
<comment type="caution">
    <text evidence="4">The sequence shown here is derived from an EMBL/GenBank/DDBJ whole genome shotgun (WGS) entry which is preliminary data.</text>
</comment>